<name>A0A7E5VZZ5_TRINI</name>
<dbReference type="KEGG" id="tnl:113498163"/>
<sequence>MPDRESVGGPGSAGSGFLPLQFPSAFAAFHASTPPGTPTSAMHHATHYHHHAQLAAAAAAAAGATSELSYLAALHPAYRPVPYDHPLYGANTLRGKCNNTSKKSNKKRKLTDYNYSFDVNYSFAGCDKSSDLLVN</sequence>
<evidence type="ECO:0000313" key="2">
    <source>
        <dbReference type="RefSeq" id="XP_026733905.1"/>
    </source>
</evidence>
<proteinExistence type="predicted"/>
<dbReference type="InParanoid" id="A0A7E5VZZ5"/>
<keyword evidence="1" id="KW-1185">Reference proteome</keyword>
<reference evidence="2" key="1">
    <citation type="submission" date="2025-08" db="UniProtKB">
        <authorList>
            <consortium name="RefSeq"/>
        </authorList>
    </citation>
    <scope>IDENTIFICATION</scope>
</reference>
<dbReference type="GeneID" id="113498163"/>
<gene>
    <name evidence="2" type="primary">LOC113498163</name>
</gene>
<dbReference type="OrthoDB" id="6755717at2759"/>
<protein>
    <submittedName>
        <fullName evidence="2">Uncharacterized protein LOC113498163</fullName>
    </submittedName>
</protein>
<dbReference type="RefSeq" id="XP_026733905.1">
    <property type="nucleotide sequence ID" value="XM_026878104.1"/>
</dbReference>
<evidence type="ECO:0000313" key="1">
    <source>
        <dbReference type="Proteomes" id="UP000322000"/>
    </source>
</evidence>
<dbReference type="AlphaFoldDB" id="A0A7E5VZZ5"/>
<accession>A0A7E5VZZ5</accession>
<dbReference type="Proteomes" id="UP000322000">
    <property type="component" value="Chromosome 10"/>
</dbReference>
<organism evidence="1 2">
    <name type="scientific">Trichoplusia ni</name>
    <name type="common">Cabbage looper</name>
    <dbReference type="NCBI Taxonomy" id="7111"/>
    <lineage>
        <taxon>Eukaryota</taxon>
        <taxon>Metazoa</taxon>
        <taxon>Ecdysozoa</taxon>
        <taxon>Arthropoda</taxon>
        <taxon>Hexapoda</taxon>
        <taxon>Insecta</taxon>
        <taxon>Pterygota</taxon>
        <taxon>Neoptera</taxon>
        <taxon>Endopterygota</taxon>
        <taxon>Lepidoptera</taxon>
        <taxon>Glossata</taxon>
        <taxon>Ditrysia</taxon>
        <taxon>Noctuoidea</taxon>
        <taxon>Noctuidae</taxon>
        <taxon>Plusiinae</taxon>
        <taxon>Trichoplusia</taxon>
    </lineage>
</organism>